<reference evidence="1" key="2">
    <citation type="submission" date="2023-05" db="EMBL/GenBank/DDBJ databases">
        <authorList>
            <person name="Fouks B."/>
        </authorList>
    </citation>
    <scope>NUCLEOTIDE SEQUENCE</scope>
    <source>
        <strain evidence="1">Stay&amp;Tobe</strain>
        <tissue evidence="1">Testes</tissue>
    </source>
</reference>
<organism evidence="1 2">
    <name type="scientific">Diploptera punctata</name>
    <name type="common">Pacific beetle cockroach</name>
    <dbReference type="NCBI Taxonomy" id="6984"/>
    <lineage>
        <taxon>Eukaryota</taxon>
        <taxon>Metazoa</taxon>
        <taxon>Ecdysozoa</taxon>
        <taxon>Arthropoda</taxon>
        <taxon>Hexapoda</taxon>
        <taxon>Insecta</taxon>
        <taxon>Pterygota</taxon>
        <taxon>Neoptera</taxon>
        <taxon>Polyneoptera</taxon>
        <taxon>Dictyoptera</taxon>
        <taxon>Blattodea</taxon>
        <taxon>Blaberoidea</taxon>
        <taxon>Blaberidae</taxon>
        <taxon>Diplopterinae</taxon>
        <taxon>Diploptera</taxon>
    </lineage>
</organism>
<comment type="caution">
    <text evidence="1">The sequence shown here is derived from an EMBL/GenBank/DDBJ whole genome shotgun (WGS) entry which is preliminary data.</text>
</comment>
<dbReference type="Proteomes" id="UP001233999">
    <property type="component" value="Unassembled WGS sequence"/>
</dbReference>
<gene>
    <name evidence="1" type="ORF">L9F63_019337</name>
</gene>
<evidence type="ECO:0000313" key="1">
    <source>
        <dbReference type="EMBL" id="KAJ9587142.1"/>
    </source>
</evidence>
<proteinExistence type="predicted"/>
<dbReference type="EMBL" id="JASPKZ010006481">
    <property type="protein sequence ID" value="KAJ9587142.1"/>
    <property type="molecule type" value="Genomic_DNA"/>
</dbReference>
<name>A0AAD8EET0_DIPPU</name>
<dbReference type="AlphaFoldDB" id="A0AAD8EET0"/>
<reference evidence="1" key="1">
    <citation type="journal article" date="2023" name="IScience">
        <title>Live-bearing cockroach genome reveals convergent evolutionary mechanisms linked to viviparity in insects and beyond.</title>
        <authorList>
            <person name="Fouks B."/>
            <person name="Harrison M.C."/>
            <person name="Mikhailova A.A."/>
            <person name="Marchal E."/>
            <person name="English S."/>
            <person name="Carruthers M."/>
            <person name="Jennings E.C."/>
            <person name="Chiamaka E.L."/>
            <person name="Frigard R.A."/>
            <person name="Pippel M."/>
            <person name="Attardo G.M."/>
            <person name="Benoit J.B."/>
            <person name="Bornberg-Bauer E."/>
            <person name="Tobe S.S."/>
        </authorList>
    </citation>
    <scope>NUCLEOTIDE SEQUENCE</scope>
    <source>
        <strain evidence="1">Stay&amp;Tobe</strain>
    </source>
</reference>
<evidence type="ECO:0000313" key="2">
    <source>
        <dbReference type="Proteomes" id="UP001233999"/>
    </source>
</evidence>
<accession>A0AAD8EET0</accession>
<sequence>NARYLIHKRKLISTTPPLVIHSSRCWSIYSPLVTRLLNNCSLSYLSMFTLRPQILSRIAFTTVRVVA</sequence>
<feature type="non-terminal residue" evidence="1">
    <location>
        <position position="1"/>
    </location>
</feature>
<keyword evidence="2" id="KW-1185">Reference proteome</keyword>
<protein>
    <submittedName>
        <fullName evidence="1">Uncharacterized protein</fullName>
    </submittedName>
</protein>
<feature type="non-terminal residue" evidence="1">
    <location>
        <position position="67"/>
    </location>
</feature>